<feature type="domain" description="Carboxylesterase type B" evidence="4">
    <location>
        <begin position="29"/>
        <end position="216"/>
    </location>
</feature>
<sequence>MRVLPSPLYFPLVLIAVFPKALGQGILSVTSPSGTIQGGKCPSSGASRFLGIPYAEPPVGSLRFKAPKPYSAGYNGTFQATTAAASCIQFGPLLFEEAGPSSEDCLTVDIWVPPTASPSSQLPVKAWVFGGAGVAGGISDPLYDGCNLASDSIVVSINYRVGPLGFLSLPSAGIQGNMAVQDVILGLEWIQTNIASFGGDPRKVLVFGQANGAELFSCIQKISTNALNASIPVGTTTGGDNEFYVTRFDFLVDGNTIPAQPADVGTNVPAIFGWTLEEGTLYVLPNFPFPPTVANYSTFLVQNFGAFAQQINQTYPLSKFSSLQFPVYSAMVVILTDYTSICRAYRALSTASKKGIPSFTYVWGKEPSCSWYSAIEDNPEVLQLLGATHTSEIPFVFNNTVNLPGPNGTCSFTDFEKSLATDIVQAYTSMAMIGTPNGISSLNWPAFSNSTQYHSSTNNIVNHQFYSSAPQHAAECLRESRKYIHSIRYRTSFLHSAYNLC</sequence>
<evidence type="ECO:0000313" key="5">
    <source>
        <dbReference type="EMBL" id="PMD31049.1"/>
    </source>
</evidence>
<dbReference type="InterPro" id="IPR050654">
    <property type="entry name" value="AChE-related_enzymes"/>
</dbReference>
<evidence type="ECO:0000256" key="2">
    <source>
        <dbReference type="ARBA" id="ARBA00022801"/>
    </source>
</evidence>
<dbReference type="SUPFAM" id="SSF53474">
    <property type="entry name" value="alpha/beta-Hydrolases"/>
    <property type="match status" value="1"/>
</dbReference>
<dbReference type="AlphaFoldDB" id="A0A2J6QXU0"/>
<proteinExistence type="inferred from homology"/>
<dbReference type="PANTHER" id="PTHR43918">
    <property type="entry name" value="ACETYLCHOLINESTERASE"/>
    <property type="match status" value="1"/>
</dbReference>
<name>A0A2J6QXU0_HYAVF</name>
<protein>
    <submittedName>
        <fullName evidence="5">Alpha/beta-hydrolase</fullName>
    </submittedName>
</protein>
<feature type="signal peptide" evidence="3">
    <location>
        <begin position="1"/>
        <end position="23"/>
    </location>
</feature>
<dbReference type="GO" id="GO:0052689">
    <property type="term" value="F:carboxylic ester hydrolase activity"/>
    <property type="evidence" value="ECO:0007669"/>
    <property type="project" value="TreeGrafter"/>
</dbReference>
<feature type="chain" id="PRO_5014435719" evidence="3">
    <location>
        <begin position="24"/>
        <end position="501"/>
    </location>
</feature>
<dbReference type="Proteomes" id="UP000235786">
    <property type="component" value="Unassembled WGS sequence"/>
</dbReference>
<organism evidence="5 6">
    <name type="scientific">Hyaloscypha variabilis (strain UAMH 11265 / GT02V1 / F)</name>
    <name type="common">Meliniomyces variabilis</name>
    <dbReference type="NCBI Taxonomy" id="1149755"/>
    <lineage>
        <taxon>Eukaryota</taxon>
        <taxon>Fungi</taxon>
        <taxon>Dikarya</taxon>
        <taxon>Ascomycota</taxon>
        <taxon>Pezizomycotina</taxon>
        <taxon>Leotiomycetes</taxon>
        <taxon>Helotiales</taxon>
        <taxon>Hyaloscyphaceae</taxon>
        <taxon>Hyaloscypha</taxon>
        <taxon>Hyaloscypha variabilis</taxon>
    </lineage>
</organism>
<comment type="similarity">
    <text evidence="1">Belongs to the type-B carboxylesterase/lipase family.</text>
</comment>
<evidence type="ECO:0000256" key="3">
    <source>
        <dbReference type="SAM" id="SignalP"/>
    </source>
</evidence>
<evidence type="ECO:0000313" key="6">
    <source>
        <dbReference type="Proteomes" id="UP000235786"/>
    </source>
</evidence>
<evidence type="ECO:0000256" key="1">
    <source>
        <dbReference type="ARBA" id="ARBA00005964"/>
    </source>
</evidence>
<dbReference type="InterPro" id="IPR002018">
    <property type="entry name" value="CarbesteraseB"/>
</dbReference>
<dbReference type="EMBL" id="KZ613964">
    <property type="protein sequence ID" value="PMD31049.1"/>
    <property type="molecule type" value="Genomic_DNA"/>
</dbReference>
<dbReference type="InterPro" id="IPR019819">
    <property type="entry name" value="Carboxylesterase_B_CS"/>
</dbReference>
<keyword evidence="2 5" id="KW-0378">Hydrolase</keyword>
<dbReference type="Pfam" id="PF00135">
    <property type="entry name" value="COesterase"/>
    <property type="match status" value="1"/>
</dbReference>
<evidence type="ECO:0000259" key="4">
    <source>
        <dbReference type="Pfam" id="PF00135"/>
    </source>
</evidence>
<reference evidence="5 6" key="1">
    <citation type="submission" date="2016-04" db="EMBL/GenBank/DDBJ databases">
        <title>A degradative enzymes factory behind the ericoid mycorrhizal symbiosis.</title>
        <authorList>
            <consortium name="DOE Joint Genome Institute"/>
            <person name="Martino E."/>
            <person name="Morin E."/>
            <person name="Grelet G."/>
            <person name="Kuo A."/>
            <person name="Kohler A."/>
            <person name="Daghino S."/>
            <person name="Barry K."/>
            <person name="Choi C."/>
            <person name="Cichocki N."/>
            <person name="Clum A."/>
            <person name="Copeland A."/>
            <person name="Hainaut M."/>
            <person name="Haridas S."/>
            <person name="Labutti K."/>
            <person name="Lindquist E."/>
            <person name="Lipzen A."/>
            <person name="Khouja H.-R."/>
            <person name="Murat C."/>
            <person name="Ohm R."/>
            <person name="Olson A."/>
            <person name="Spatafora J."/>
            <person name="Veneault-Fourrey C."/>
            <person name="Henrissat B."/>
            <person name="Grigoriev I."/>
            <person name="Martin F."/>
            <person name="Perotto S."/>
        </authorList>
    </citation>
    <scope>NUCLEOTIDE SEQUENCE [LARGE SCALE GENOMIC DNA]</scope>
    <source>
        <strain evidence="5 6">F</strain>
    </source>
</reference>
<gene>
    <name evidence="5" type="ORF">L207DRAFT_591982</name>
</gene>
<dbReference type="InterPro" id="IPR029058">
    <property type="entry name" value="AB_hydrolase_fold"/>
</dbReference>
<dbReference type="Gene3D" id="3.40.50.1820">
    <property type="entry name" value="alpha/beta hydrolase"/>
    <property type="match status" value="2"/>
</dbReference>
<accession>A0A2J6QXU0</accession>
<dbReference type="OrthoDB" id="408631at2759"/>
<dbReference type="PANTHER" id="PTHR43918:SF12">
    <property type="entry name" value="ACETYLCHOLINESTERASE 1"/>
    <property type="match status" value="1"/>
</dbReference>
<keyword evidence="6" id="KW-1185">Reference proteome</keyword>
<dbReference type="STRING" id="1149755.A0A2J6QXU0"/>
<keyword evidence="3" id="KW-0732">Signal</keyword>
<dbReference type="PROSITE" id="PS00941">
    <property type="entry name" value="CARBOXYLESTERASE_B_2"/>
    <property type="match status" value="1"/>
</dbReference>